<evidence type="ECO:0000313" key="3">
    <source>
        <dbReference type="Proteomes" id="UP000887458"/>
    </source>
</evidence>
<reference evidence="2 3" key="1">
    <citation type="journal article" date="2018" name="J. Allergy Clin. Immunol.">
        <title>High-quality assembly of Dermatophagoides pteronyssinus genome and transcriptome reveals a wide range of novel allergens.</title>
        <authorList>
            <person name="Liu X.Y."/>
            <person name="Yang K.Y."/>
            <person name="Wang M.Q."/>
            <person name="Kwok J.S."/>
            <person name="Zeng X."/>
            <person name="Yang Z."/>
            <person name="Xiao X.J."/>
            <person name="Lau C.P."/>
            <person name="Li Y."/>
            <person name="Huang Z.M."/>
            <person name="Ba J.G."/>
            <person name="Yim A.K."/>
            <person name="Ouyang C.Y."/>
            <person name="Ngai S.M."/>
            <person name="Chan T.F."/>
            <person name="Leung E.L."/>
            <person name="Liu L."/>
            <person name="Liu Z.G."/>
            <person name="Tsui S.K."/>
        </authorList>
    </citation>
    <scope>NUCLEOTIDE SEQUENCE [LARGE SCALE GENOMIC DNA]</scope>
    <source>
        <strain evidence="2">Derp</strain>
    </source>
</reference>
<organism evidence="2 3">
    <name type="scientific">Dermatophagoides pteronyssinus</name>
    <name type="common">European house dust mite</name>
    <dbReference type="NCBI Taxonomy" id="6956"/>
    <lineage>
        <taxon>Eukaryota</taxon>
        <taxon>Metazoa</taxon>
        <taxon>Ecdysozoa</taxon>
        <taxon>Arthropoda</taxon>
        <taxon>Chelicerata</taxon>
        <taxon>Arachnida</taxon>
        <taxon>Acari</taxon>
        <taxon>Acariformes</taxon>
        <taxon>Sarcoptiformes</taxon>
        <taxon>Astigmata</taxon>
        <taxon>Psoroptidia</taxon>
        <taxon>Analgoidea</taxon>
        <taxon>Pyroglyphidae</taxon>
        <taxon>Dermatophagoidinae</taxon>
        <taxon>Dermatophagoides</taxon>
    </lineage>
</organism>
<feature type="region of interest" description="Disordered" evidence="1">
    <location>
        <begin position="26"/>
        <end position="68"/>
    </location>
</feature>
<evidence type="ECO:0000313" key="2">
    <source>
        <dbReference type="EMBL" id="KAH9413164.1"/>
    </source>
</evidence>
<dbReference type="Proteomes" id="UP000887458">
    <property type="component" value="Unassembled WGS sequence"/>
</dbReference>
<gene>
    <name evidence="2" type="ORF">DERP_006850</name>
</gene>
<sequence>MNRFGLCVFSTFQPYLPDVMPESIQIPSPSLNDYHEYKYPVQSKTKKQKKPNMGGGNDKNQEKQQQQQ</sequence>
<dbReference type="EMBL" id="NJHN03000123">
    <property type="protein sequence ID" value="KAH9413164.1"/>
    <property type="molecule type" value="Genomic_DNA"/>
</dbReference>
<keyword evidence="3" id="KW-1185">Reference proteome</keyword>
<name>A0ABQ8IS68_DERPT</name>
<comment type="caution">
    <text evidence="2">The sequence shown here is derived from an EMBL/GenBank/DDBJ whole genome shotgun (WGS) entry which is preliminary data.</text>
</comment>
<protein>
    <submittedName>
        <fullName evidence="2">Uncharacterized protein</fullName>
    </submittedName>
</protein>
<proteinExistence type="predicted"/>
<accession>A0ABQ8IS68</accession>
<reference evidence="2 3" key="2">
    <citation type="journal article" date="2022" name="Mol. Biol. Evol.">
        <title>Comparative Genomics Reveals Insights into the Divergent Evolution of Astigmatic Mites and Household Pest Adaptations.</title>
        <authorList>
            <person name="Xiong Q."/>
            <person name="Wan A.T."/>
            <person name="Liu X."/>
            <person name="Fung C.S."/>
            <person name="Xiao X."/>
            <person name="Malainual N."/>
            <person name="Hou J."/>
            <person name="Wang L."/>
            <person name="Wang M."/>
            <person name="Yang K.Y."/>
            <person name="Cui Y."/>
            <person name="Leung E.L."/>
            <person name="Nong W."/>
            <person name="Shin S.K."/>
            <person name="Au S.W."/>
            <person name="Jeong K.Y."/>
            <person name="Chew F.T."/>
            <person name="Hui J.H."/>
            <person name="Leung T.F."/>
            <person name="Tungtrongchitr A."/>
            <person name="Zhong N."/>
            <person name="Liu Z."/>
            <person name="Tsui S.K."/>
        </authorList>
    </citation>
    <scope>NUCLEOTIDE SEQUENCE [LARGE SCALE GENOMIC DNA]</scope>
    <source>
        <strain evidence="2">Derp</strain>
    </source>
</reference>
<evidence type="ECO:0000256" key="1">
    <source>
        <dbReference type="SAM" id="MobiDB-lite"/>
    </source>
</evidence>